<comment type="cofactor">
    <cofactor evidence="3">
        <name>Mg(2+)</name>
        <dbReference type="ChEBI" id="CHEBI:18420"/>
    </cofactor>
</comment>
<dbReference type="FunFam" id="3.40.718.10:FF:000006">
    <property type="entry name" value="3-isopropylmalate dehydrogenase"/>
    <property type="match status" value="1"/>
</dbReference>
<dbReference type="PROSITE" id="PS00470">
    <property type="entry name" value="IDH_IMDH"/>
    <property type="match status" value="1"/>
</dbReference>
<dbReference type="SMART" id="SM01329">
    <property type="entry name" value="Iso_dh"/>
    <property type="match status" value="1"/>
</dbReference>
<feature type="domain" description="Isopropylmalate dehydrogenase-like" evidence="19">
    <location>
        <begin position="5"/>
        <end position="346"/>
    </location>
</feature>
<keyword evidence="12" id="KW-0460">Magnesium</keyword>
<dbReference type="RefSeq" id="WP_191615099.1">
    <property type="nucleotide sequence ID" value="NZ_JACYFG010000002.1"/>
</dbReference>
<evidence type="ECO:0000256" key="8">
    <source>
        <dbReference type="ARBA" id="ARBA00019276"/>
    </source>
</evidence>
<dbReference type="PANTHER" id="PTHR42979:SF1">
    <property type="entry name" value="3-ISOPROPYLMALATE DEHYDROGENASE"/>
    <property type="match status" value="1"/>
</dbReference>
<keyword evidence="13" id="KW-0560">Oxidoreductase</keyword>
<evidence type="ECO:0000256" key="1">
    <source>
        <dbReference type="ARBA" id="ARBA00000624"/>
    </source>
</evidence>
<comment type="caution">
    <text evidence="20">The sequence shown here is derived from an EMBL/GenBank/DDBJ whole genome shotgun (WGS) entry which is preliminary data.</text>
</comment>
<dbReference type="SUPFAM" id="SSF53659">
    <property type="entry name" value="Isocitrate/Isopropylmalate dehydrogenase-like"/>
    <property type="match status" value="1"/>
</dbReference>
<dbReference type="InterPro" id="IPR004429">
    <property type="entry name" value="Isopropylmalate_DH"/>
</dbReference>
<evidence type="ECO:0000313" key="20">
    <source>
        <dbReference type="EMBL" id="MBD5777969.1"/>
    </source>
</evidence>
<comment type="subunit">
    <text evidence="6">Homodimer.</text>
</comment>
<evidence type="ECO:0000256" key="7">
    <source>
        <dbReference type="ARBA" id="ARBA00013101"/>
    </source>
</evidence>
<accession>A0A927F3Y4</accession>
<dbReference type="InterPro" id="IPR019818">
    <property type="entry name" value="IsoCit/isopropylmalate_DH_CS"/>
</dbReference>
<proteinExistence type="inferred from homology"/>
<keyword evidence="9" id="KW-0432">Leucine biosynthesis</keyword>
<dbReference type="GO" id="GO:0005829">
    <property type="term" value="C:cytosol"/>
    <property type="evidence" value="ECO:0007669"/>
    <property type="project" value="TreeGrafter"/>
</dbReference>
<keyword evidence="10" id="KW-0028">Amino-acid biosynthesis</keyword>
<keyword evidence="14" id="KW-0520">NAD</keyword>
<protein>
    <recommendedName>
        <fullName evidence="8">3-isopropylmalate dehydrogenase</fullName>
        <ecNumber evidence="7">1.1.1.85</ecNumber>
    </recommendedName>
    <alternativeName>
        <fullName evidence="18">3-IPM-DH</fullName>
    </alternativeName>
    <alternativeName>
        <fullName evidence="17">Beta-IPM dehydrogenase</fullName>
    </alternativeName>
</protein>
<name>A0A927F3Y4_9BACT</name>
<evidence type="ECO:0000256" key="14">
    <source>
        <dbReference type="ARBA" id="ARBA00023027"/>
    </source>
</evidence>
<evidence type="ECO:0000256" key="17">
    <source>
        <dbReference type="ARBA" id="ARBA00030010"/>
    </source>
</evidence>
<dbReference type="Pfam" id="PF00180">
    <property type="entry name" value="Iso_dh"/>
    <property type="match status" value="1"/>
</dbReference>
<comment type="similarity">
    <text evidence="5">Belongs to the isocitrate and isopropylmalate dehydrogenases family. LeuB type 1 subfamily.</text>
</comment>
<dbReference type="GO" id="GO:0000287">
    <property type="term" value="F:magnesium ion binding"/>
    <property type="evidence" value="ECO:0007669"/>
    <property type="project" value="InterPro"/>
</dbReference>
<evidence type="ECO:0000256" key="2">
    <source>
        <dbReference type="ARBA" id="ARBA00001936"/>
    </source>
</evidence>
<gene>
    <name evidence="20" type="ORF">IEN85_00485</name>
</gene>
<evidence type="ECO:0000256" key="15">
    <source>
        <dbReference type="ARBA" id="ARBA00023211"/>
    </source>
</evidence>
<evidence type="ECO:0000256" key="11">
    <source>
        <dbReference type="ARBA" id="ARBA00022723"/>
    </source>
</evidence>
<dbReference type="Proteomes" id="UP000622317">
    <property type="component" value="Unassembled WGS sequence"/>
</dbReference>
<dbReference type="AlphaFoldDB" id="A0A927F3Y4"/>
<evidence type="ECO:0000259" key="19">
    <source>
        <dbReference type="SMART" id="SM01329"/>
    </source>
</evidence>
<evidence type="ECO:0000313" key="21">
    <source>
        <dbReference type="Proteomes" id="UP000622317"/>
    </source>
</evidence>
<evidence type="ECO:0000256" key="12">
    <source>
        <dbReference type="ARBA" id="ARBA00022842"/>
    </source>
</evidence>
<organism evidence="20 21">
    <name type="scientific">Pelagicoccus enzymogenes</name>
    <dbReference type="NCBI Taxonomy" id="2773457"/>
    <lineage>
        <taxon>Bacteria</taxon>
        <taxon>Pseudomonadati</taxon>
        <taxon>Verrucomicrobiota</taxon>
        <taxon>Opitutia</taxon>
        <taxon>Puniceicoccales</taxon>
        <taxon>Pelagicoccaceae</taxon>
        <taxon>Pelagicoccus</taxon>
    </lineage>
</organism>
<comment type="catalytic activity">
    <reaction evidence="1">
        <text>(2R,3S)-3-isopropylmalate + NAD(+) = 4-methyl-2-oxopentanoate + CO2 + NADH</text>
        <dbReference type="Rhea" id="RHEA:32271"/>
        <dbReference type="ChEBI" id="CHEBI:16526"/>
        <dbReference type="ChEBI" id="CHEBI:17865"/>
        <dbReference type="ChEBI" id="CHEBI:35121"/>
        <dbReference type="ChEBI" id="CHEBI:57540"/>
        <dbReference type="ChEBI" id="CHEBI:57945"/>
        <dbReference type="EC" id="1.1.1.85"/>
    </reaction>
</comment>
<keyword evidence="21" id="KW-1185">Reference proteome</keyword>
<keyword evidence="16" id="KW-0100">Branched-chain amino acid biosynthesis</keyword>
<comment type="cofactor">
    <cofactor evidence="2">
        <name>Mn(2+)</name>
        <dbReference type="ChEBI" id="CHEBI:29035"/>
    </cofactor>
</comment>
<comment type="pathway">
    <text evidence="4">Amino-acid biosynthesis; L-leucine biosynthesis; L-leucine from 3-methyl-2-oxobutanoate: step 3/4.</text>
</comment>
<evidence type="ECO:0000256" key="13">
    <source>
        <dbReference type="ARBA" id="ARBA00023002"/>
    </source>
</evidence>
<evidence type="ECO:0000256" key="18">
    <source>
        <dbReference type="ARBA" id="ARBA00033138"/>
    </source>
</evidence>
<dbReference type="EMBL" id="JACYFG010000002">
    <property type="protein sequence ID" value="MBD5777969.1"/>
    <property type="molecule type" value="Genomic_DNA"/>
</dbReference>
<dbReference type="InterPro" id="IPR024084">
    <property type="entry name" value="IsoPropMal-DH-like_dom"/>
</dbReference>
<dbReference type="Gene3D" id="3.40.718.10">
    <property type="entry name" value="Isopropylmalate Dehydrogenase"/>
    <property type="match status" value="1"/>
</dbReference>
<evidence type="ECO:0000256" key="9">
    <source>
        <dbReference type="ARBA" id="ARBA00022430"/>
    </source>
</evidence>
<dbReference type="PANTHER" id="PTHR42979">
    <property type="entry name" value="3-ISOPROPYLMALATE DEHYDROGENASE"/>
    <property type="match status" value="1"/>
</dbReference>
<evidence type="ECO:0000256" key="6">
    <source>
        <dbReference type="ARBA" id="ARBA00011738"/>
    </source>
</evidence>
<keyword evidence="15" id="KW-0464">Manganese</keyword>
<keyword evidence="11" id="KW-0479">Metal-binding</keyword>
<evidence type="ECO:0000256" key="4">
    <source>
        <dbReference type="ARBA" id="ARBA00004762"/>
    </source>
</evidence>
<dbReference type="GO" id="GO:0051287">
    <property type="term" value="F:NAD binding"/>
    <property type="evidence" value="ECO:0007669"/>
    <property type="project" value="InterPro"/>
</dbReference>
<evidence type="ECO:0000256" key="16">
    <source>
        <dbReference type="ARBA" id="ARBA00023304"/>
    </source>
</evidence>
<evidence type="ECO:0000256" key="3">
    <source>
        <dbReference type="ARBA" id="ARBA00001946"/>
    </source>
</evidence>
<dbReference type="EC" id="1.1.1.85" evidence="7"/>
<dbReference type="GO" id="GO:0009098">
    <property type="term" value="P:L-leucine biosynthetic process"/>
    <property type="evidence" value="ECO:0007669"/>
    <property type="project" value="UniProtKB-KW"/>
</dbReference>
<sequence length="350" mass="38230">MPSYKIAVLPGDGIGPEVIGSTESVLNACCEKSPELTLTFEQFSVGAGEYLKSGDPLPEATLEAIKAYDAVLLGAMGLPSVRWPNGVEMTPQIDLREKLDLYQGVRPIKLYHHCHSPLRVPEGKTIDFVLMRENCEGLFSDRLEPRPTGRNFETDTMKITEAGAERICRASFELAMTRRKKLALVDKANVLQSMAFFRRVFERVAKEYPEVETECVYVDAMALFMVQDPYRYDVMVTENMFGDILSDLAAGLVGGMGMAPSGDIGDKYGLFQPSHGSGPTIAGKGIANPIATILSGALMLRWLADPAAVRAAEQIEAAVEKTLSDPANRTVDLGGKMTTVEMTDKIIENL</sequence>
<reference evidence="20" key="1">
    <citation type="submission" date="2020-09" db="EMBL/GenBank/DDBJ databases">
        <title>Pelagicoccus enzymogenes sp. nov. with an EPS production, isolated from marine sediment.</title>
        <authorList>
            <person name="Feng X."/>
        </authorList>
    </citation>
    <scope>NUCLEOTIDE SEQUENCE</scope>
    <source>
        <strain evidence="20">NFK12</strain>
    </source>
</reference>
<dbReference type="GO" id="GO:0003862">
    <property type="term" value="F:3-isopropylmalate dehydrogenase activity"/>
    <property type="evidence" value="ECO:0007669"/>
    <property type="project" value="UniProtKB-EC"/>
</dbReference>
<evidence type="ECO:0000256" key="5">
    <source>
        <dbReference type="ARBA" id="ARBA00008319"/>
    </source>
</evidence>
<evidence type="ECO:0000256" key="10">
    <source>
        <dbReference type="ARBA" id="ARBA00022605"/>
    </source>
</evidence>